<evidence type="ECO:0000313" key="1">
    <source>
        <dbReference type="EMBL" id="DAF63698.1"/>
    </source>
</evidence>
<organism evidence="1">
    <name type="scientific">Podoviridae sp. ctz6O13</name>
    <dbReference type="NCBI Taxonomy" id="2827757"/>
    <lineage>
        <taxon>Viruses</taxon>
        <taxon>Duplodnaviria</taxon>
        <taxon>Heunggongvirae</taxon>
        <taxon>Uroviricota</taxon>
        <taxon>Caudoviricetes</taxon>
    </lineage>
</organism>
<sequence length="82" mass="9984">MVRILKLWLKHFFSLELINIIKGNFNRLFNRKESLFEYRYRMCRHCFHKETIESIGEVCGICGCPLQSKLRVEDEKCDLEKW</sequence>
<reference evidence="1" key="1">
    <citation type="journal article" date="2021" name="Proc. Natl. Acad. Sci. U.S.A.">
        <title>A Catalog of Tens of Thousands of Viruses from Human Metagenomes Reveals Hidden Associations with Chronic Diseases.</title>
        <authorList>
            <person name="Tisza M.J."/>
            <person name="Buck C.B."/>
        </authorList>
    </citation>
    <scope>NUCLEOTIDE SEQUENCE</scope>
    <source>
        <strain evidence="1">Ctz6O13</strain>
    </source>
</reference>
<protein>
    <submittedName>
        <fullName evidence="1">RING finger protein Z FEVER VIRUS-Z, RING, NEGATIVE</fullName>
    </submittedName>
</protein>
<name>A0A8S5TLP2_9CAUD</name>
<proteinExistence type="predicted"/>
<accession>A0A8S5TLP2</accession>
<dbReference type="EMBL" id="BK032843">
    <property type="protein sequence ID" value="DAF63698.1"/>
    <property type="molecule type" value="Genomic_DNA"/>
</dbReference>